<feature type="region of interest" description="Disordered" evidence="4">
    <location>
        <begin position="23"/>
        <end position="44"/>
    </location>
</feature>
<dbReference type="GO" id="GO:0006865">
    <property type="term" value="P:amino acid transport"/>
    <property type="evidence" value="ECO:0007669"/>
    <property type="project" value="TreeGrafter"/>
</dbReference>
<sequence>MHRRLVAAGAALLMLSVAACGSSKDDSESRVSVAESPSFEQGSTMARLSDAGKVKVGIKFDQPGFGLQSLSGGYEGFDVEIAKIVSAGLGLEPGDIEFVEAPSQRREELIENGSVDLVVATYTINDARKERISFAGPYYEAGQQLMVAEGDSTITGPDALKSNPDTKVCSVTGSTPSEQIKPYLANADQQLVLFDVYSKCADALRTGQVQAVTTDNVILLGFVAQSDGAFKLVGDQFTKEPYGIGIKKGDTAFCNFIDQQLKSASESGAYEAAWKDTAGSVEGAKTPTLPEAAPCS</sequence>
<dbReference type="EMBL" id="JAEMNV010000007">
    <property type="protein sequence ID" value="MBJ8341462.1"/>
    <property type="molecule type" value="Genomic_DNA"/>
</dbReference>
<proteinExistence type="inferred from homology"/>
<dbReference type="SMART" id="SM00062">
    <property type="entry name" value="PBPb"/>
    <property type="match status" value="1"/>
</dbReference>
<dbReference type="CDD" id="cd13690">
    <property type="entry name" value="PBP2_GluB"/>
    <property type="match status" value="1"/>
</dbReference>
<dbReference type="GO" id="GO:0030288">
    <property type="term" value="C:outer membrane-bounded periplasmic space"/>
    <property type="evidence" value="ECO:0007669"/>
    <property type="project" value="TreeGrafter"/>
</dbReference>
<feature type="signal peptide" evidence="5">
    <location>
        <begin position="1"/>
        <end position="19"/>
    </location>
</feature>
<evidence type="ECO:0000313" key="7">
    <source>
        <dbReference type="EMBL" id="MBJ8341462.1"/>
    </source>
</evidence>
<evidence type="ECO:0000256" key="4">
    <source>
        <dbReference type="SAM" id="MobiDB-lite"/>
    </source>
</evidence>
<keyword evidence="2" id="KW-0813">Transport</keyword>
<organism evidence="7 8">
    <name type="scientific">Antrihabitans stalagmiti</name>
    <dbReference type="NCBI Taxonomy" id="2799499"/>
    <lineage>
        <taxon>Bacteria</taxon>
        <taxon>Bacillati</taxon>
        <taxon>Actinomycetota</taxon>
        <taxon>Actinomycetes</taxon>
        <taxon>Mycobacteriales</taxon>
        <taxon>Nocardiaceae</taxon>
        <taxon>Antrihabitans</taxon>
    </lineage>
</organism>
<evidence type="ECO:0000313" key="8">
    <source>
        <dbReference type="Proteomes" id="UP000655868"/>
    </source>
</evidence>
<dbReference type="Gene3D" id="3.40.190.10">
    <property type="entry name" value="Periplasmic binding protein-like II"/>
    <property type="match status" value="2"/>
</dbReference>
<name>A0A934U5K7_9NOCA</name>
<dbReference type="SUPFAM" id="SSF53850">
    <property type="entry name" value="Periplasmic binding protein-like II"/>
    <property type="match status" value="1"/>
</dbReference>
<evidence type="ECO:0000256" key="2">
    <source>
        <dbReference type="ARBA" id="ARBA00022448"/>
    </source>
</evidence>
<dbReference type="PROSITE" id="PS51257">
    <property type="entry name" value="PROKAR_LIPOPROTEIN"/>
    <property type="match status" value="1"/>
</dbReference>
<accession>A0A934U5K7</accession>
<dbReference type="AlphaFoldDB" id="A0A934U5K7"/>
<feature type="domain" description="Solute-binding protein family 3/N-terminal" evidence="6">
    <location>
        <begin position="53"/>
        <end position="281"/>
    </location>
</feature>
<dbReference type="GO" id="GO:0005576">
    <property type="term" value="C:extracellular region"/>
    <property type="evidence" value="ECO:0007669"/>
    <property type="project" value="TreeGrafter"/>
</dbReference>
<comment type="caution">
    <text evidence="7">The sequence shown here is derived from an EMBL/GenBank/DDBJ whole genome shotgun (WGS) entry which is preliminary data.</text>
</comment>
<keyword evidence="8" id="KW-1185">Reference proteome</keyword>
<evidence type="ECO:0000259" key="6">
    <source>
        <dbReference type="SMART" id="SM00062"/>
    </source>
</evidence>
<dbReference type="PANTHER" id="PTHR30085:SF6">
    <property type="entry name" value="ABC TRANSPORTER GLUTAMINE-BINDING PROTEIN GLNH"/>
    <property type="match status" value="1"/>
</dbReference>
<dbReference type="PANTHER" id="PTHR30085">
    <property type="entry name" value="AMINO ACID ABC TRANSPORTER PERMEASE"/>
    <property type="match status" value="1"/>
</dbReference>
<dbReference type="Proteomes" id="UP000655868">
    <property type="component" value="Unassembled WGS sequence"/>
</dbReference>
<dbReference type="InterPro" id="IPR001638">
    <property type="entry name" value="Solute-binding_3/MltF_N"/>
</dbReference>
<comment type="similarity">
    <text evidence="1">Belongs to the bacterial solute-binding protein 3 family.</text>
</comment>
<keyword evidence="3 5" id="KW-0732">Signal</keyword>
<dbReference type="InterPro" id="IPR051455">
    <property type="entry name" value="Bact_solute-bind_prot3"/>
</dbReference>
<evidence type="ECO:0000256" key="5">
    <source>
        <dbReference type="SAM" id="SignalP"/>
    </source>
</evidence>
<reference evidence="7" key="1">
    <citation type="submission" date="2020-12" db="EMBL/GenBank/DDBJ databases">
        <title>Antrihabitans popcorni sp. nov. and Antrihabitans auranticaus sp. nov., isolated from a larva cave.</title>
        <authorList>
            <person name="Lee S.D."/>
            <person name="Kim I.S."/>
        </authorList>
    </citation>
    <scope>NUCLEOTIDE SEQUENCE</scope>
    <source>
        <strain evidence="7">YC3-6</strain>
    </source>
</reference>
<dbReference type="Pfam" id="PF00497">
    <property type="entry name" value="SBP_bac_3"/>
    <property type="match status" value="1"/>
</dbReference>
<gene>
    <name evidence="7" type="ORF">JGU71_21470</name>
</gene>
<feature type="chain" id="PRO_5038679171" evidence="5">
    <location>
        <begin position="20"/>
        <end position="296"/>
    </location>
</feature>
<evidence type="ECO:0000256" key="3">
    <source>
        <dbReference type="ARBA" id="ARBA00022729"/>
    </source>
</evidence>
<protein>
    <submittedName>
        <fullName evidence="7">Glutamate ABC transporter substrate-binding protein</fullName>
    </submittedName>
</protein>
<evidence type="ECO:0000256" key="1">
    <source>
        <dbReference type="ARBA" id="ARBA00010333"/>
    </source>
</evidence>